<dbReference type="EC" id="2.4.2.22" evidence="5"/>
<organism evidence="5">
    <name type="scientific">bioreactor metagenome</name>
    <dbReference type="NCBI Taxonomy" id="1076179"/>
    <lineage>
        <taxon>unclassified sequences</taxon>
        <taxon>metagenomes</taxon>
        <taxon>ecological metagenomes</taxon>
    </lineage>
</organism>
<evidence type="ECO:0000256" key="2">
    <source>
        <dbReference type="ARBA" id="ARBA00022676"/>
    </source>
</evidence>
<name>A0A644VPJ5_9ZZZZ</name>
<dbReference type="NCBIfam" id="NF006671">
    <property type="entry name" value="PRK09219.1"/>
    <property type="match status" value="1"/>
</dbReference>
<protein>
    <submittedName>
        <fullName evidence="5">Xanthine phosphoribosyltransferase</fullName>
        <ecNumber evidence="5">2.4.2.22</ecNumber>
    </submittedName>
</protein>
<dbReference type="SUPFAM" id="SSF53271">
    <property type="entry name" value="PRTase-like"/>
    <property type="match status" value="1"/>
</dbReference>
<dbReference type="NCBIfam" id="TIGR01744">
    <property type="entry name" value="XPRTase"/>
    <property type="match status" value="1"/>
</dbReference>
<accession>A0A644VPJ5</accession>
<gene>
    <name evidence="5" type="primary">xpt_3</name>
    <name evidence="5" type="ORF">SDC9_39256</name>
</gene>
<dbReference type="GO" id="GO:0000310">
    <property type="term" value="F:xanthine phosphoribosyltransferase activity"/>
    <property type="evidence" value="ECO:0007669"/>
    <property type="project" value="UniProtKB-EC"/>
</dbReference>
<dbReference type="Gene3D" id="3.40.50.2020">
    <property type="match status" value="1"/>
</dbReference>
<proteinExistence type="inferred from homology"/>
<evidence type="ECO:0000256" key="4">
    <source>
        <dbReference type="ARBA" id="ARBA00022726"/>
    </source>
</evidence>
<dbReference type="PANTHER" id="PTHR43864:SF1">
    <property type="entry name" value="XANTHINE PHOSPHORIBOSYLTRANSFERASE"/>
    <property type="match status" value="1"/>
</dbReference>
<dbReference type="EMBL" id="VSSQ01000381">
    <property type="protein sequence ID" value="MPL93130.1"/>
    <property type="molecule type" value="Genomic_DNA"/>
</dbReference>
<reference evidence="5" key="1">
    <citation type="submission" date="2019-08" db="EMBL/GenBank/DDBJ databases">
        <authorList>
            <person name="Kucharzyk K."/>
            <person name="Murdoch R.W."/>
            <person name="Higgins S."/>
            <person name="Loffler F."/>
        </authorList>
    </citation>
    <scope>NUCLEOTIDE SEQUENCE</scope>
</reference>
<dbReference type="InterPro" id="IPR010079">
    <property type="entry name" value="Xanthine_PRibTrfase"/>
</dbReference>
<evidence type="ECO:0000256" key="1">
    <source>
        <dbReference type="ARBA" id="ARBA00022490"/>
    </source>
</evidence>
<keyword evidence="2 5" id="KW-0328">Glycosyltransferase</keyword>
<keyword evidence="1" id="KW-0963">Cytoplasm</keyword>
<dbReference type="PANTHER" id="PTHR43864">
    <property type="entry name" value="HYPOXANTHINE/GUANINE PHOSPHORIBOSYLTRANSFERASE"/>
    <property type="match status" value="1"/>
</dbReference>
<keyword evidence="3 5" id="KW-0808">Transferase</keyword>
<keyword evidence="4" id="KW-0660">Purine salvage</keyword>
<sequence length="190" mass="21294">MLLLKERINTEGIVLNNSILKVDSFLNQQIDPDLLMEIGKEFYFRFQGKKIDRILTVEASGISVALTTGLLMHVPVVFGRKQRSVIMNEDAYQTEVFSFTKKKTSNVVVLKKFLPPGENVLILDDFLAMGEASMGLANLVHQAGSEVVGIGIVIEKSFQTGRQRLVKAGYQVESLARIKKFENNKVVFED</sequence>
<dbReference type="HAMAP" id="MF_01184">
    <property type="entry name" value="XPRTase"/>
    <property type="match status" value="1"/>
</dbReference>
<dbReference type="AlphaFoldDB" id="A0A644VPJ5"/>
<evidence type="ECO:0000256" key="3">
    <source>
        <dbReference type="ARBA" id="ARBA00022679"/>
    </source>
</evidence>
<dbReference type="InterPro" id="IPR050118">
    <property type="entry name" value="Pur/Pyrimidine_PRTase"/>
</dbReference>
<evidence type="ECO:0000313" key="5">
    <source>
        <dbReference type="EMBL" id="MPL93130.1"/>
    </source>
</evidence>
<dbReference type="GO" id="GO:0006166">
    <property type="term" value="P:purine ribonucleoside salvage"/>
    <property type="evidence" value="ECO:0007669"/>
    <property type="project" value="UniProtKB-KW"/>
</dbReference>
<dbReference type="InterPro" id="IPR000836">
    <property type="entry name" value="PRTase_dom"/>
</dbReference>
<comment type="caution">
    <text evidence="5">The sequence shown here is derived from an EMBL/GenBank/DDBJ whole genome shotgun (WGS) entry which is preliminary data.</text>
</comment>
<dbReference type="CDD" id="cd06223">
    <property type="entry name" value="PRTases_typeI"/>
    <property type="match status" value="1"/>
</dbReference>
<dbReference type="GO" id="GO:0046110">
    <property type="term" value="P:xanthine metabolic process"/>
    <property type="evidence" value="ECO:0007669"/>
    <property type="project" value="InterPro"/>
</dbReference>
<dbReference type="InterPro" id="IPR029057">
    <property type="entry name" value="PRTase-like"/>
</dbReference>